<keyword evidence="5 6" id="KW-0472">Membrane</keyword>
<dbReference type="GO" id="GO:0043190">
    <property type="term" value="C:ATP-binding cassette (ABC) transporter complex"/>
    <property type="evidence" value="ECO:0007669"/>
    <property type="project" value="TreeGrafter"/>
</dbReference>
<keyword evidence="8" id="KW-1185">Reference proteome</keyword>
<feature type="transmembrane region" description="Helical" evidence="6">
    <location>
        <begin position="282"/>
        <end position="300"/>
    </location>
</feature>
<dbReference type="EMBL" id="BDCO01000003">
    <property type="protein sequence ID" value="GAT35101.1"/>
    <property type="molecule type" value="Genomic_DNA"/>
</dbReference>
<comment type="subcellular location">
    <subcellularLocation>
        <location evidence="1">Cell membrane</location>
        <topology evidence="1">Multi-pass membrane protein</topology>
    </subcellularLocation>
</comment>
<reference evidence="8" key="1">
    <citation type="journal article" date="2017" name="Genome Announc.">
        <title>Draft Genome Sequence of Terrimicrobium sacchariphilum NM-5T, a Facultative Anaerobic Soil Bacterium of the Class Spartobacteria.</title>
        <authorList>
            <person name="Qiu Y.L."/>
            <person name="Tourlousse D.M."/>
            <person name="Matsuura N."/>
            <person name="Ohashi A."/>
            <person name="Sekiguchi Y."/>
        </authorList>
    </citation>
    <scope>NUCLEOTIDE SEQUENCE [LARGE SCALE GENOMIC DNA]</scope>
    <source>
        <strain evidence="8">NM-5</strain>
    </source>
</reference>
<dbReference type="RefSeq" id="WP_075080949.1">
    <property type="nucleotide sequence ID" value="NZ_BDCO01000003.1"/>
</dbReference>
<comment type="caution">
    <text evidence="7">The sequence shown here is derived from an EMBL/GenBank/DDBJ whole genome shotgun (WGS) entry which is preliminary data.</text>
</comment>
<evidence type="ECO:0000256" key="4">
    <source>
        <dbReference type="ARBA" id="ARBA00022989"/>
    </source>
</evidence>
<feature type="transmembrane region" description="Helical" evidence="6">
    <location>
        <begin position="96"/>
        <end position="119"/>
    </location>
</feature>
<dbReference type="PANTHER" id="PTHR33529:SF2">
    <property type="entry name" value="LIPOPOLYSACCHARIDE EXPORT SYSTEM PERMEASE PROTEIN LPTG"/>
    <property type="match status" value="1"/>
</dbReference>
<evidence type="ECO:0000313" key="8">
    <source>
        <dbReference type="Proteomes" id="UP000076023"/>
    </source>
</evidence>
<dbReference type="Proteomes" id="UP000076023">
    <property type="component" value="Unassembled WGS sequence"/>
</dbReference>
<gene>
    <name evidence="7" type="ORF">TSACC_3162</name>
</gene>
<protein>
    <submittedName>
        <fullName evidence="7">LPS export ABC transporter permease LptG</fullName>
    </submittedName>
</protein>
<feature type="transmembrane region" description="Helical" evidence="6">
    <location>
        <begin position="341"/>
        <end position="360"/>
    </location>
</feature>
<sequence>MKILDRYVLQKFLLPFIYCFFGFIAIWFIFDLSDNLQDFMQGKAGFDILLAYYMSQIPQIVVICLPIGLLLALLYSLTSMSRTNEIISMLGAGLSVVRILIPLFAVGLVLTAITAYFNYESAPHAEQIKKQMLREIKRGKKLIGGINAHLFRNRDDNRTWFIRRVYVNDNRLDDLEIVQQNADGKIVQVWYANKGTFDPITKNWILNRARHVEMTPSGDIIKSEFKDEIILSGWSETPPRIASSVMKPEYLSVPELKEYLFFNSDFPERRLAPFTTHLQYRWALPWVCLVVVLIAAPMGIVYSRRGILGGVALAIGLFFGLVFVSSLFVALGKGDRMNPYFATWGPLAIFGAIGLYLLWLRSTNRDLPKLKMPWMS</sequence>
<dbReference type="Pfam" id="PF03739">
    <property type="entry name" value="LptF_LptG"/>
    <property type="match status" value="1"/>
</dbReference>
<keyword evidence="4 6" id="KW-1133">Transmembrane helix</keyword>
<dbReference type="InParanoid" id="A0A146GCK7"/>
<evidence type="ECO:0000256" key="6">
    <source>
        <dbReference type="SAM" id="Phobius"/>
    </source>
</evidence>
<evidence type="ECO:0000313" key="7">
    <source>
        <dbReference type="EMBL" id="GAT35101.1"/>
    </source>
</evidence>
<evidence type="ECO:0000256" key="1">
    <source>
        <dbReference type="ARBA" id="ARBA00004651"/>
    </source>
</evidence>
<dbReference type="FunCoup" id="A0A146GCK7">
    <property type="interactions" value="126"/>
</dbReference>
<evidence type="ECO:0000256" key="5">
    <source>
        <dbReference type="ARBA" id="ARBA00023136"/>
    </source>
</evidence>
<organism evidence="7 8">
    <name type="scientific">Terrimicrobium sacchariphilum</name>
    <dbReference type="NCBI Taxonomy" id="690879"/>
    <lineage>
        <taxon>Bacteria</taxon>
        <taxon>Pseudomonadati</taxon>
        <taxon>Verrucomicrobiota</taxon>
        <taxon>Terrimicrobiia</taxon>
        <taxon>Terrimicrobiales</taxon>
        <taxon>Terrimicrobiaceae</taxon>
        <taxon>Terrimicrobium</taxon>
    </lineage>
</organism>
<keyword evidence="3 6" id="KW-0812">Transmembrane</keyword>
<accession>A0A146GCK7</accession>
<keyword evidence="2" id="KW-1003">Cell membrane</keyword>
<feature type="transmembrane region" description="Helical" evidence="6">
    <location>
        <begin position="50"/>
        <end position="75"/>
    </location>
</feature>
<dbReference type="AlphaFoldDB" id="A0A146GCK7"/>
<evidence type="ECO:0000256" key="3">
    <source>
        <dbReference type="ARBA" id="ARBA00022692"/>
    </source>
</evidence>
<evidence type="ECO:0000256" key="2">
    <source>
        <dbReference type="ARBA" id="ARBA00022475"/>
    </source>
</evidence>
<dbReference type="GO" id="GO:0015920">
    <property type="term" value="P:lipopolysaccharide transport"/>
    <property type="evidence" value="ECO:0007669"/>
    <property type="project" value="TreeGrafter"/>
</dbReference>
<name>A0A146GCK7_TERSA</name>
<dbReference type="PANTHER" id="PTHR33529">
    <property type="entry name" value="SLR0882 PROTEIN-RELATED"/>
    <property type="match status" value="1"/>
</dbReference>
<dbReference type="InterPro" id="IPR005495">
    <property type="entry name" value="LptG/LptF_permease"/>
</dbReference>
<feature type="transmembrane region" description="Helical" evidence="6">
    <location>
        <begin position="307"/>
        <end position="329"/>
    </location>
</feature>
<proteinExistence type="predicted"/>
<feature type="transmembrane region" description="Helical" evidence="6">
    <location>
        <begin position="12"/>
        <end position="30"/>
    </location>
</feature>
<dbReference type="STRING" id="690879.TSACC_3162"/>